<sequence length="99" mass="12019">MVNPLLIIPYQFYQQKTNNKETRKDNNDDHDFRRSEIIKEDKKGTKEKDSNNSIDENLKNGIDERFNVDENDVLKDVLKDYTMYNNCTYTYYYVRIHKL</sequence>
<name>A0A8D9ARZ7_9HEMI</name>
<reference evidence="2" key="1">
    <citation type="submission" date="2021-05" db="EMBL/GenBank/DDBJ databases">
        <authorList>
            <person name="Alioto T."/>
            <person name="Alioto T."/>
            <person name="Gomez Garrido J."/>
        </authorList>
    </citation>
    <scope>NUCLEOTIDE SEQUENCE</scope>
</reference>
<evidence type="ECO:0000313" key="2">
    <source>
        <dbReference type="EMBL" id="CAG6771653.1"/>
    </source>
</evidence>
<feature type="region of interest" description="Disordered" evidence="1">
    <location>
        <begin position="17"/>
        <end position="60"/>
    </location>
</feature>
<protein>
    <submittedName>
        <fullName evidence="2">Uncharacterized protein</fullName>
    </submittedName>
</protein>
<dbReference type="AlphaFoldDB" id="A0A8D9ARZ7"/>
<accession>A0A8D9ARZ7</accession>
<organism evidence="2">
    <name type="scientific">Cacopsylla melanoneura</name>
    <dbReference type="NCBI Taxonomy" id="428564"/>
    <lineage>
        <taxon>Eukaryota</taxon>
        <taxon>Metazoa</taxon>
        <taxon>Ecdysozoa</taxon>
        <taxon>Arthropoda</taxon>
        <taxon>Hexapoda</taxon>
        <taxon>Insecta</taxon>
        <taxon>Pterygota</taxon>
        <taxon>Neoptera</taxon>
        <taxon>Paraneoptera</taxon>
        <taxon>Hemiptera</taxon>
        <taxon>Sternorrhyncha</taxon>
        <taxon>Psylloidea</taxon>
        <taxon>Psyllidae</taxon>
        <taxon>Psyllinae</taxon>
        <taxon>Cacopsylla</taxon>
    </lineage>
</organism>
<feature type="compositionally biased region" description="Basic and acidic residues" evidence="1">
    <location>
        <begin position="18"/>
        <end position="60"/>
    </location>
</feature>
<dbReference type="EMBL" id="HBUF01585504">
    <property type="protein sequence ID" value="CAG6771653.1"/>
    <property type="molecule type" value="Transcribed_RNA"/>
</dbReference>
<evidence type="ECO:0000256" key="1">
    <source>
        <dbReference type="SAM" id="MobiDB-lite"/>
    </source>
</evidence>
<proteinExistence type="predicted"/>